<keyword evidence="3" id="KW-0812">Transmembrane</keyword>
<accession>A0AAE0TIF2</accession>
<dbReference type="AlphaFoldDB" id="A0AAE0TIF2"/>
<comment type="caution">
    <text evidence="4">The sequence shown here is derived from an EMBL/GenBank/DDBJ whole genome shotgun (WGS) entry which is preliminary data.</text>
</comment>
<sequence length="455" mass="50954">MSCYLNGSDLIYHLSDQNGFDKLEIYREYLLMTTKDDNDFLLMSYSIDLKTRKSGKFPNTGSISAIKIFDENIRQNETGPCFNFNGECEQICISNGKSRMCECTFGFKLAVNGKSCISDPITDNFMLVGDYSHNDIYQISLTDQRVQGINTRGTFSRMGITYSPVHDLVIWATDKSEVFIMHLNGTGKKSFPVRDHLYWIDTNSDSVQYCELDGSNHNRLIQYSGIHLEGLALYQDHLFISAMDRLHMMRLMISNPNTTTEFAVYGELGRISVISVYSSTVQNTLTCPRQFNRGRIVSTCTGLIGQRCDYECTGYSDQRNESVPFIECMESGTWNIDTGSLCQLSPTVAPAHQSNVHPATISVGVIIGVIIGIIIIVIIARRKRLSSNILPERMNEEQIYGVDLQMSTNFGPEAYSQHVQGAHNDYPDTITGHIKSNDASELSMPPKNNGIGIST</sequence>
<proteinExistence type="predicted"/>
<dbReference type="SUPFAM" id="SSF57196">
    <property type="entry name" value="EGF/Laminin"/>
    <property type="match status" value="1"/>
</dbReference>
<keyword evidence="3" id="KW-0472">Membrane</keyword>
<evidence type="ECO:0000313" key="5">
    <source>
        <dbReference type="Proteomes" id="UP001195483"/>
    </source>
</evidence>
<feature type="region of interest" description="Disordered" evidence="2">
    <location>
        <begin position="436"/>
        <end position="455"/>
    </location>
</feature>
<dbReference type="Gene3D" id="2.120.10.30">
    <property type="entry name" value="TolB, C-terminal domain"/>
    <property type="match status" value="2"/>
</dbReference>
<dbReference type="Proteomes" id="UP001195483">
    <property type="component" value="Unassembled WGS sequence"/>
</dbReference>
<reference evidence="4" key="1">
    <citation type="journal article" date="2021" name="Genome Biol. Evol.">
        <title>A High-Quality Reference Genome for a Parasitic Bivalve with Doubly Uniparental Inheritance (Bivalvia: Unionida).</title>
        <authorList>
            <person name="Smith C.H."/>
        </authorList>
    </citation>
    <scope>NUCLEOTIDE SEQUENCE</scope>
    <source>
        <strain evidence="4">CHS0354</strain>
    </source>
</reference>
<evidence type="ECO:0000256" key="1">
    <source>
        <dbReference type="PROSITE-ProRule" id="PRU00461"/>
    </source>
</evidence>
<gene>
    <name evidence="4" type="ORF">CHS0354_013315</name>
</gene>
<dbReference type="InterPro" id="IPR050778">
    <property type="entry name" value="Cueball_EGF_LRP_Nidogen"/>
</dbReference>
<evidence type="ECO:0000313" key="4">
    <source>
        <dbReference type="EMBL" id="KAK3610811.1"/>
    </source>
</evidence>
<reference evidence="4" key="3">
    <citation type="submission" date="2023-05" db="EMBL/GenBank/DDBJ databases">
        <authorList>
            <person name="Smith C.H."/>
        </authorList>
    </citation>
    <scope>NUCLEOTIDE SEQUENCE</scope>
    <source>
        <strain evidence="4">CHS0354</strain>
        <tissue evidence="4">Mantle</tissue>
    </source>
</reference>
<evidence type="ECO:0000256" key="3">
    <source>
        <dbReference type="SAM" id="Phobius"/>
    </source>
</evidence>
<dbReference type="InterPro" id="IPR011042">
    <property type="entry name" value="6-blade_b-propeller_TolB-like"/>
</dbReference>
<dbReference type="SUPFAM" id="SSF63825">
    <property type="entry name" value="YWTD domain"/>
    <property type="match status" value="1"/>
</dbReference>
<keyword evidence="5" id="KW-1185">Reference proteome</keyword>
<dbReference type="GO" id="GO:0042813">
    <property type="term" value="F:Wnt receptor activity"/>
    <property type="evidence" value="ECO:0007669"/>
    <property type="project" value="TreeGrafter"/>
</dbReference>
<feature type="transmembrane region" description="Helical" evidence="3">
    <location>
        <begin position="359"/>
        <end position="380"/>
    </location>
</feature>
<evidence type="ECO:0000256" key="2">
    <source>
        <dbReference type="SAM" id="MobiDB-lite"/>
    </source>
</evidence>
<dbReference type="GO" id="GO:0005886">
    <property type="term" value="C:plasma membrane"/>
    <property type="evidence" value="ECO:0007669"/>
    <property type="project" value="TreeGrafter"/>
</dbReference>
<protein>
    <submittedName>
        <fullName evidence="4">Uncharacterized protein</fullName>
    </submittedName>
</protein>
<keyword evidence="3" id="KW-1133">Transmembrane helix</keyword>
<name>A0AAE0TIF2_9BIVA</name>
<dbReference type="PANTHER" id="PTHR46513">
    <property type="entry name" value="VITELLOGENIN RECEPTOR-LIKE PROTEIN-RELATED-RELATED"/>
    <property type="match status" value="1"/>
</dbReference>
<feature type="repeat" description="LDL-receptor class B" evidence="1">
    <location>
        <begin position="195"/>
        <end position="237"/>
    </location>
</feature>
<reference evidence="4" key="2">
    <citation type="journal article" date="2021" name="Genome Biol. Evol.">
        <title>Developing a high-quality reference genome for a parasitic bivalve with doubly uniparental inheritance (Bivalvia: Unionida).</title>
        <authorList>
            <person name="Smith C.H."/>
        </authorList>
    </citation>
    <scope>NUCLEOTIDE SEQUENCE</scope>
    <source>
        <strain evidence="4">CHS0354</strain>
        <tissue evidence="4">Mantle</tissue>
    </source>
</reference>
<organism evidence="4 5">
    <name type="scientific">Potamilus streckersoni</name>
    <dbReference type="NCBI Taxonomy" id="2493646"/>
    <lineage>
        <taxon>Eukaryota</taxon>
        <taxon>Metazoa</taxon>
        <taxon>Spiralia</taxon>
        <taxon>Lophotrochozoa</taxon>
        <taxon>Mollusca</taxon>
        <taxon>Bivalvia</taxon>
        <taxon>Autobranchia</taxon>
        <taxon>Heteroconchia</taxon>
        <taxon>Palaeoheterodonta</taxon>
        <taxon>Unionida</taxon>
        <taxon>Unionoidea</taxon>
        <taxon>Unionidae</taxon>
        <taxon>Ambleminae</taxon>
        <taxon>Lampsilini</taxon>
        <taxon>Potamilus</taxon>
    </lineage>
</organism>
<dbReference type="EMBL" id="JAEAOA010000808">
    <property type="protein sequence ID" value="KAK3610811.1"/>
    <property type="molecule type" value="Genomic_DNA"/>
</dbReference>
<dbReference type="PANTHER" id="PTHR46513:SF13">
    <property type="entry name" value="EGF-LIKE DOMAIN-CONTAINING PROTEIN"/>
    <property type="match status" value="1"/>
</dbReference>
<dbReference type="PROSITE" id="PS51120">
    <property type="entry name" value="LDLRB"/>
    <property type="match status" value="1"/>
</dbReference>
<dbReference type="InterPro" id="IPR000033">
    <property type="entry name" value="LDLR_classB_rpt"/>
</dbReference>
<dbReference type="GO" id="GO:0017147">
    <property type="term" value="F:Wnt-protein binding"/>
    <property type="evidence" value="ECO:0007669"/>
    <property type="project" value="TreeGrafter"/>
</dbReference>
<dbReference type="GO" id="GO:0060070">
    <property type="term" value="P:canonical Wnt signaling pathway"/>
    <property type="evidence" value="ECO:0007669"/>
    <property type="project" value="TreeGrafter"/>
</dbReference>